<name>A0A4P6K806_KTERU</name>
<dbReference type="SUPFAM" id="SSF55729">
    <property type="entry name" value="Acyl-CoA N-acyltransferases (Nat)"/>
    <property type="match status" value="1"/>
</dbReference>
<dbReference type="KEGG" id="kbs:EPA93_44090"/>
<dbReference type="Proteomes" id="UP000290365">
    <property type="component" value="Chromosome"/>
</dbReference>
<dbReference type="Pfam" id="PF00583">
    <property type="entry name" value="Acetyltransf_1"/>
    <property type="match status" value="1"/>
</dbReference>
<dbReference type="PANTHER" id="PTHR43415:SF3">
    <property type="entry name" value="GNAT-FAMILY ACETYLTRANSFERASE"/>
    <property type="match status" value="1"/>
</dbReference>
<dbReference type="GO" id="GO:0016747">
    <property type="term" value="F:acyltransferase activity, transferring groups other than amino-acyl groups"/>
    <property type="evidence" value="ECO:0007669"/>
    <property type="project" value="InterPro"/>
</dbReference>
<sequence>MLIRNIQQEDAEQFLQLRQQLDQETTYMLLEPGERETTLPQQREQIAQILTRGRQMIFVAEEAGKLIGYLEASGGNFKRNTHTAYIVIGILQAYTGQGFGTRLFEVLESWSRLNNFHRLELTVMVHNQAALTLYKKCGFEIEGIRKHALRVKNAYVDEYYMARLL</sequence>
<evidence type="ECO:0000259" key="1">
    <source>
        <dbReference type="PROSITE" id="PS51186"/>
    </source>
</evidence>
<dbReference type="AlphaFoldDB" id="A0A4P6K806"/>
<dbReference type="PROSITE" id="PS51186">
    <property type="entry name" value="GNAT"/>
    <property type="match status" value="1"/>
</dbReference>
<keyword evidence="2" id="KW-0808">Transferase</keyword>
<dbReference type="EMBL" id="CP035758">
    <property type="protein sequence ID" value="QBD83776.1"/>
    <property type="molecule type" value="Genomic_DNA"/>
</dbReference>
<dbReference type="CDD" id="cd04301">
    <property type="entry name" value="NAT_SF"/>
    <property type="match status" value="1"/>
</dbReference>
<reference evidence="2 3" key="1">
    <citation type="submission" date="2019-01" db="EMBL/GenBank/DDBJ databases">
        <title>Ktedonosporobacter rubrisoli SCAWS-G2.</title>
        <authorList>
            <person name="Huang Y."/>
            <person name="Yan B."/>
        </authorList>
    </citation>
    <scope>NUCLEOTIDE SEQUENCE [LARGE SCALE GENOMIC DNA]</scope>
    <source>
        <strain evidence="2 3">SCAWS-G2</strain>
    </source>
</reference>
<dbReference type="InterPro" id="IPR016181">
    <property type="entry name" value="Acyl_CoA_acyltransferase"/>
</dbReference>
<dbReference type="Gene3D" id="3.40.630.30">
    <property type="match status" value="1"/>
</dbReference>
<proteinExistence type="predicted"/>
<feature type="domain" description="N-acetyltransferase" evidence="1">
    <location>
        <begin position="1"/>
        <end position="165"/>
    </location>
</feature>
<organism evidence="2 3">
    <name type="scientific">Ktedonosporobacter rubrisoli</name>
    <dbReference type="NCBI Taxonomy" id="2509675"/>
    <lineage>
        <taxon>Bacteria</taxon>
        <taxon>Bacillati</taxon>
        <taxon>Chloroflexota</taxon>
        <taxon>Ktedonobacteria</taxon>
        <taxon>Ktedonobacterales</taxon>
        <taxon>Ktedonosporobacteraceae</taxon>
        <taxon>Ktedonosporobacter</taxon>
    </lineage>
</organism>
<dbReference type="OrthoDB" id="9773249at2"/>
<keyword evidence="3" id="KW-1185">Reference proteome</keyword>
<dbReference type="InterPro" id="IPR000182">
    <property type="entry name" value="GNAT_dom"/>
</dbReference>
<gene>
    <name evidence="2" type="ORF">EPA93_44090</name>
</gene>
<protein>
    <submittedName>
        <fullName evidence="2">N-acetyltransferase</fullName>
    </submittedName>
</protein>
<evidence type="ECO:0000313" key="3">
    <source>
        <dbReference type="Proteomes" id="UP000290365"/>
    </source>
</evidence>
<evidence type="ECO:0000313" key="2">
    <source>
        <dbReference type="EMBL" id="QBD83776.1"/>
    </source>
</evidence>
<accession>A0A4P6K806</accession>
<dbReference type="PANTHER" id="PTHR43415">
    <property type="entry name" value="SPERMIDINE N(1)-ACETYLTRANSFERASE"/>
    <property type="match status" value="1"/>
</dbReference>